<name>A0A9X7UYE6_9GAMM</name>
<evidence type="ECO:0000256" key="1">
    <source>
        <dbReference type="ARBA" id="ARBA00007734"/>
    </source>
</evidence>
<dbReference type="RefSeq" id="WP_228345316.1">
    <property type="nucleotide sequence ID" value="NZ_CP046056.1"/>
</dbReference>
<dbReference type="InterPro" id="IPR000189">
    <property type="entry name" value="Transglyc_AS"/>
</dbReference>
<evidence type="ECO:0000256" key="2">
    <source>
        <dbReference type="SAM" id="SignalP"/>
    </source>
</evidence>
<dbReference type="GO" id="GO:0008933">
    <property type="term" value="F:peptidoglycan lytic transglycosylase activity"/>
    <property type="evidence" value="ECO:0007669"/>
    <property type="project" value="InterPro"/>
</dbReference>
<sequence>MLKRRLFLQLTASLPALLLSAGSRAETEFERYQREQRAGVQNIKNAWQDYRSNYLAAYRDYRQQLEKVWSKPELSDKKVWVEYSDNLRTRRTVDFERNEVRLSFTGEEAARLSDARIRAEFEKVINASLEQAYKADPVLARTGGAQPPASRQPVAGIKPEQITELLQQARQQQQRTGKGEVVTITIPLNRDAVPQRAQNFLPIVKQQAQKWRVDPALVMAIIQNESSFNPMARSHIPAFGLMQIVPASAGRDATRKAWGKEKLLTGAELFRPETNIELGCAYLNILDTQYLAAVKDPQSRLYCVIAAYNTGAGNVARSFTGNTSVRDAAPRINALSPTQVYAHLRRRLPYEETRNYLEKVNKSLTTYKA</sequence>
<protein>
    <submittedName>
        <fullName evidence="4">DUF3393 domain-containing protein</fullName>
    </submittedName>
</protein>
<dbReference type="Proteomes" id="UP000596074">
    <property type="component" value="Chromosome"/>
</dbReference>
<keyword evidence="2" id="KW-0732">Signal</keyword>
<feature type="signal peptide" evidence="2">
    <location>
        <begin position="1"/>
        <end position="25"/>
    </location>
</feature>
<dbReference type="InterPro" id="IPR008258">
    <property type="entry name" value="Transglycosylase_SLT_dom_1"/>
</dbReference>
<dbReference type="InterPro" id="IPR023346">
    <property type="entry name" value="Lysozyme-like_dom_sf"/>
</dbReference>
<dbReference type="CDD" id="cd16893">
    <property type="entry name" value="LT_MltC_MltE"/>
    <property type="match status" value="1"/>
</dbReference>
<dbReference type="Pfam" id="PF01464">
    <property type="entry name" value="SLT"/>
    <property type="match status" value="1"/>
</dbReference>
<dbReference type="EMBL" id="CP046056">
    <property type="protein sequence ID" value="QQD25248.1"/>
    <property type="molecule type" value="Genomic_DNA"/>
</dbReference>
<reference evidence="4 5" key="1">
    <citation type="submission" date="2019-11" db="EMBL/GenBank/DDBJ databases">
        <title>Venatorbacter sp. nov. a predator of Campylobacter and other Gram-negative bacteria.</title>
        <authorList>
            <person name="Saeedi A."/>
            <person name="Cummings N.J."/>
            <person name="Connerton I.F."/>
            <person name="Connerton P.L."/>
        </authorList>
    </citation>
    <scope>NUCLEOTIDE SEQUENCE [LARGE SCALE GENOMIC DNA]</scope>
    <source>
        <strain evidence="4">XL5</strain>
    </source>
</reference>
<dbReference type="PANTHER" id="PTHR37423:SF2">
    <property type="entry name" value="MEMBRANE-BOUND LYTIC MUREIN TRANSGLYCOSYLASE C"/>
    <property type="match status" value="1"/>
</dbReference>
<dbReference type="SUPFAM" id="SSF53955">
    <property type="entry name" value="Lysozyme-like"/>
    <property type="match status" value="1"/>
</dbReference>
<dbReference type="PROSITE" id="PS00922">
    <property type="entry name" value="TRANSGLYCOSYLASE"/>
    <property type="match status" value="1"/>
</dbReference>
<feature type="domain" description="Transglycosylase SLT" evidence="3">
    <location>
        <begin position="204"/>
        <end position="322"/>
    </location>
</feature>
<gene>
    <name evidence="4" type="ORF">GJQ55_12530</name>
</gene>
<organism evidence="4 5">
    <name type="scientific">Venatoribacter cucullus</name>
    <dbReference type="NCBI Taxonomy" id="2661630"/>
    <lineage>
        <taxon>Bacteria</taxon>
        <taxon>Pseudomonadati</taxon>
        <taxon>Pseudomonadota</taxon>
        <taxon>Gammaproteobacteria</taxon>
        <taxon>Oceanospirillales</taxon>
        <taxon>Oceanospirillaceae</taxon>
        <taxon>Venatoribacter</taxon>
    </lineage>
</organism>
<accession>A0A9X7UYE6</accession>
<dbReference type="GO" id="GO:0000270">
    <property type="term" value="P:peptidoglycan metabolic process"/>
    <property type="evidence" value="ECO:0007669"/>
    <property type="project" value="InterPro"/>
</dbReference>
<dbReference type="Gene3D" id="1.10.530.10">
    <property type="match status" value="1"/>
</dbReference>
<dbReference type="GO" id="GO:0016020">
    <property type="term" value="C:membrane"/>
    <property type="evidence" value="ECO:0007669"/>
    <property type="project" value="InterPro"/>
</dbReference>
<feature type="chain" id="PRO_5040964532" evidence="2">
    <location>
        <begin position="26"/>
        <end position="369"/>
    </location>
</feature>
<dbReference type="PANTHER" id="PTHR37423">
    <property type="entry name" value="SOLUBLE LYTIC MUREIN TRANSGLYCOSYLASE-RELATED"/>
    <property type="match status" value="1"/>
</dbReference>
<evidence type="ECO:0000259" key="3">
    <source>
        <dbReference type="Pfam" id="PF01464"/>
    </source>
</evidence>
<dbReference type="KEGG" id="vcw:GJQ55_12530"/>
<evidence type="ECO:0000313" key="5">
    <source>
        <dbReference type="Proteomes" id="UP000596074"/>
    </source>
</evidence>
<dbReference type="AlphaFoldDB" id="A0A9X7UYE6"/>
<proteinExistence type="inferred from homology"/>
<keyword evidence="5" id="KW-1185">Reference proteome</keyword>
<comment type="similarity">
    <text evidence="1">Belongs to the transglycosylase Slt family.</text>
</comment>
<evidence type="ECO:0000313" key="4">
    <source>
        <dbReference type="EMBL" id="QQD25248.1"/>
    </source>
</evidence>